<evidence type="ECO:0008006" key="6">
    <source>
        <dbReference type="Google" id="ProtNLM"/>
    </source>
</evidence>
<dbReference type="EMBL" id="SJDL01000066">
    <property type="protein sequence ID" value="TBW47490.1"/>
    <property type="molecule type" value="Genomic_DNA"/>
</dbReference>
<protein>
    <recommendedName>
        <fullName evidence="6">ParB/Sulfiredoxin domain-containing protein</fullName>
    </recommendedName>
</protein>
<name>A0ABY1ZDU1_9GAMM</name>
<dbReference type="InterPro" id="IPR001289">
    <property type="entry name" value="NFYA"/>
</dbReference>
<organism evidence="4 5">
    <name type="scientific">Marinobacter halodurans</name>
    <dbReference type="NCBI Taxonomy" id="2528979"/>
    <lineage>
        <taxon>Bacteria</taxon>
        <taxon>Pseudomonadati</taxon>
        <taxon>Pseudomonadota</taxon>
        <taxon>Gammaproteobacteria</taxon>
        <taxon>Pseudomonadales</taxon>
        <taxon>Marinobacteraceae</taxon>
        <taxon>Marinobacter</taxon>
    </lineage>
</organism>
<comment type="caution">
    <text evidence="4">The sequence shown here is derived from an EMBL/GenBank/DDBJ whole genome shotgun (WGS) entry which is preliminary data.</text>
</comment>
<evidence type="ECO:0000256" key="3">
    <source>
        <dbReference type="ARBA" id="ARBA00023163"/>
    </source>
</evidence>
<reference evidence="4 5" key="1">
    <citation type="submission" date="2019-02" db="EMBL/GenBank/DDBJ databases">
        <title>Marinobacter halodurans sp. nov., a marine bacterium isolated from sea tidal flat.</title>
        <authorList>
            <person name="Yoo Y."/>
            <person name="Lee D.W."/>
            <person name="Kim B.S."/>
            <person name="Kim J.-J."/>
        </authorList>
    </citation>
    <scope>NUCLEOTIDE SEQUENCE [LARGE SCALE GENOMIC DNA]</scope>
    <source>
        <strain evidence="4 5">YJ-S3-2</strain>
    </source>
</reference>
<dbReference type="Gene3D" id="3.90.1530.10">
    <property type="entry name" value="Conserved hypothetical protein from pyrococcus furiosus pfu- 392566-001, ParB domain"/>
    <property type="match status" value="1"/>
</dbReference>
<proteinExistence type="predicted"/>
<sequence>MQVPHVGFIGEAGVGGDDRSVLVDAFGNTQPPVAGFDLFQNRLQRGSRKGSGGEMLIDLVSIDNSTPDPFSQVAYDSARSTAEIAATGLTGVDYSNSDGKLVQQAADWVANGLKGGENLVEWAVTGECTHCGPLMATESAGTPAVAATTKPAAMAIPLGKEAETADWLKKLTQLRASMAASGASSSYLSGLDQQIDEELSSLQQMTGKPLALDHGRLVNPAIGDRERQLANGTSVTPVARPMAPSTGGSEVVDSGLGLLTRPAEEGKAWSTVSEDRSDQVILGPYLMEQGGGVAEKVDSNDLIPTQPLTKSRKQMKRLSNEIDEAGEITESLKYVERDGKKYLVDGHHRHALARQKGIDQVPAEKVELPYKGYKTEADLEYSQY</sequence>
<evidence type="ECO:0000256" key="2">
    <source>
        <dbReference type="ARBA" id="ARBA00023125"/>
    </source>
</evidence>
<dbReference type="InterPro" id="IPR036086">
    <property type="entry name" value="ParB/Sulfiredoxin_sf"/>
</dbReference>
<keyword evidence="1" id="KW-0805">Transcription regulation</keyword>
<dbReference type="SUPFAM" id="SSF110849">
    <property type="entry name" value="ParB/Sulfiredoxin"/>
    <property type="match status" value="1"/>
</dbReference>
<evidence type="ECO:0000256" key="1">
    <source>
        <dbReference type="ARBA" id="ARBA00023015"/>
    </source>
</evidence>
<evidence type="ECO:0000313" key="4">
    <source>
        <dbReference type="EMBL" id="TBW47490.1"/>
    </source>
</evidence>
<keyword evidence="2" id="KW-0238">DNA-binding</keyword>
<dbReference type="PROSITE" id="PS51152">
    <property type="entry name" value="NFYA_HAP2_2"/>
    <property type="match status" value="1"/>
</dbReference>
<gene>
    <name evidence="4" type="ORF">EZI54_22655</name>
</gene>
<keyword evidence="3" id="KW-0804">Transcription</keyword>
<keyword evidence="5" id="KW-1185">Reference proteome</keyword>
<accession>A0ABY1ZDU1</accession>
<evidence type="ECO:0000313" key="5">
    <source>
        <dbReference type="Proteomes" id="UP000313645"/>
    </source>
</evidence>
<dbReference type="Proteomes" id="UP000313645">
    <property type="component" value="Unassembled WGS sequence"/>
</dbReference>